<name>A0AA35ZZ81_LACSI</name>
<evidence type="ECO:0000313" key="3">
    <source>
        <dbReference type="Proteomes" id="UP001177003"/>
    </source>
</evidence>
<dbReference type="PANTHER" id="PTHR12242">
    <property type="entry name" value="OS02G0130600 PROTEIN-RELATED"/>
    <property type="match status" value="1"/>
</dbReference>
<accession>A0AA35ZZ81</accession>
<feature type="transmembrane region" description="Helical" evidence="1">
    <location>
        <begin position="194"/>
        <end position="217"/>
    </location>
</feature>
<feature type="transmembrane region" description="Helical" evidence="1">
    <location>
        <begin position="166"/>
        <end position="188"/>
    </location>
</feature>
<organism evidence="2 3">
    <name type="scientific">Lactuca saligna</name>
    <name type="common">Willowleaf lettuce</name>
    <dbReference type="NCBI Taxonomy" id="75948"/>
    <lineage>
        <taxon>Eukaryota</taxon>
        <taxon>Viridiplantae</taxon>
        <taxon>Streptophyta</taxon>
        <taxon>Embryophyta</taxon>
        <taxon>Tracheophyta</taxon>
        <taxon>Spermatophyta</taxon>
        <taxon>Magnoliopsida</taxon>
        <taxon>eudicotyledons</taxon>
        <taxon>Gunneridae</taxon>
        <taxon>Pentapetalae</taxon>
        <taxon>asterids</taxon>
        <taxon>campanulids</taxon>
        <taxon>Asterales</taxon>
        <taxon>Asteraceae</taxon>
        <taxon>Cichorioideae</taxon>
        <taxon>Cichorieae</taxon>
        <taxon>Lactucinae</taxon>
        <taxon>Lactuca</taxon>
    </lineage>
</organism>
<feature type="transmembrane region" description="Helical" evidence="1">
    <location>
        <begin position="87"/>
        <end position="109"/>
    </location>
</feature>
<gene>
    <name evidence="2" type="ORF">LSALG_LOCUS38997</name>
</gene>
<keyword evidence="1" id="KW-0812">Transmembrane</keyword>
<sequence length="312" mass="36471">MEDGGLEYWLRWQVPVCALIFLIPTLVSLRFIVTKNNTHTTKTQHLWISCWRNLHPSWILLYRLFSFVSMAYLLYQTVIAFGPFVFYFYTQWTFCLVMVYFALGTIISAHGCWMHFKERPLPNQNQERDKFLKKDSSSFKDNEASNSINLQFNQEAGFWGNLMQNVYQTCAGAVVLTDLVFWCLLLPFQSGDGFKLTLLIGCMHSLNAVFLLLDSALNSLQFTWHGLTYFVLWSAAYIIFQWVMHACCFTWWPYPFLEIATPWAPMWYFGIALVHLPCYGLYVWLVKVKASMLSKMFPGAFIRVVVSNEKQM</sequence>
<feature type="transmembrane region" description="Helical" evidence="1">
    <location>
        <begin position="12"/>
        <end position="33"/>
    </location>
</feature>
<dbReference type="AlphaFoldDB" id="A0AA35ZZ81"/>
<keyword evidence="1" id="KW-1133">Transmembrane helix</keyword>
<evidence type="ECO:0000256" key="1">
    <source>
        <dbReference type="SAM" id="Phobius"/>
    </source>
</evidence>
<proteinExistence type="predicted"/>
<feature type="transmembrane region" description="Helical" evidence="1">
    <location>
        <begin position="266"/>
        <end position="286"/>
    </location>
</feature>
<reference evidence="2" key="1">
    <citation type="submission" date="2023-04" db="EMBL/GenBank/DDBJ databases">
        <authorList>
            <person name="Vijverberg K."/>
            <person name="Xiong W."/>
            <person name="Schranz E."/>
        </authorList>
    </citation>
    <scope>NUCLEOTIDE SEQUENCE</scope>
</reference>
<dbReference type="GO" id="GO:0016020">
    <property type="term" value="C:membrane"/>
    <property type="evidence" value="ECO:0007669"/>
    <property type="project" value="TreeGrafter"/>
</dbReference>
<keyword evidence="3" id="KW-1185">Reference proteome</keyword>
<evidence type="ECO:0000313" key="2">
    <source>
        <dbReference type="EMBL" id="CAI9300352.1"/>
    </source>
</evidence>
<dbReference type="PANTHER" id="PTHR12242:SF38">
    <property type="entry name" value="TRANSMEMBRANE PROTEIN"/>
    <property type="match status" value="1"/>
</dbReference>
<feature type="transmembrane region" description="Helical" evidence="1">
    <location>
        <begin position="54"/>
        <end position="75"/>
    </location>
</feature>
<protein>
    <submittedName>
        <fullName evidence="2">Uncharacterized protein</fullName>
    </submittedName>
</protein>
<keyword evidence="1" id="KW-0472">Membrane</keyword>
<dbReference type="Proteomes" id="UP001177003">
    <property type="component" value="Chromosome 8"/>
</dbReference>
<dbReference type="EMBL" id="OX465084">
    <property type="protein sequence ID" value="CAI9300352.1"/>
    <property type="molecule type" value="Genomic_DNA"/>
</dbReference>
<feature type="transmembrane region" description="Helical" evidence="1">
    <location>
        <begin position="229"/>
        <end position="254"/>
    </location>
</feature>